<feature type="compositionally biased region" description="Low complexity" evidence="1">
    <location>
        <begin position="8"/>
        <end position="36"/>
    </location>
</feature>
<gene>
    <name evidence="3" type="ORF">ACFOUW_24015</name>
</gene>
<keyword evidence="2" id="KW-0812">Transmembrane</keyword>
<name>A0ABV7YGC1_9ACTN</name>
<proteinExistence type="predicted"/>
<keyword evidence="2" id="KW-1133">Transmembrane helix</keyword>
<evidence type="ECO:0000256" key="1">
    <source>
        <dbReference type="SAM" id="MobiDB-lite"/>
    </source>
</evidence>
<accession>A0ABV7YGC1</accession>
<feature type="transmembrane region" description="Helical" evidence="2">
    <location>
        <begin position="61"/>
        <end position="77"/>
    </location>
</feature>
<organism evidence="3 4">
    <name type="scientific">Tenggerimyces flavus</name>
    <dbReference type="NCBI Taxonomy" id="1708749"/>
    <lineage>
        <taxon>Bacteria</taxon>
        <taxon>Bacillati</taxon>
        <taxon>Actinomycetota</taxon>
        <taxon>Actinomycetes</taxon>
        <taxon>Propionibacteriales</taxon>
        <taxon>Nocardioidaceae</taxon>
        <taxon>Tenggerimyces</taxon>
    </lineage>
</organism>
<keyword evidence="2" id="KW-0472">Membrane</keyword>
<dbReference type="Proteomes" id="UP001595699">
    <property type="component" value="Unassembled WGS sequence"/>
</dbReference>
<comment type="caution">
    <text evidence="3">The sequence shown here is derived from an EMBL/GenBank/DDBJ whole genome shotgun (WGS) entry which is preliminary data.</text>
</comment>
<protein>
    <submittedName>
        <fullName evidence="3">DUF6703 family protein</fullName>
    </submittedName>
</protein>
<feature type="transmembrane region" description="Helical" evidence="2">
    <location>
        <begin position="110"/>
        <end position="128"/>
    </location>
</feature>
<feature type="transmembrane region" description="Helical" evidence="2">
    <location>
        <begin position="83"/>
        <end position="101"/>
    </location>
</feature>
<feature type="region of interest" description="Disordered" evidence="1">
    <location>
        <begin position="1"/>
        <end position="41"/>
    </location>
</feature>
<dbReference type="EMBL" id="JBHRZH010000021">
    <property type="protein sequence ID" value="MFC3763923.1"/>
    <property type="molecule type" value="Genomic_DNA"/>
</dbReference>
<evidence type="ECO:0000313" key="3">
    <source>
        <dbReference type="EMBL" id="MFC3763923.1"/>
    </source>
</evidence>
<dbReference type="RefSeq" id="WP_205120888.1">
    <property type="nucleotide sequence ID" value="NZ_JAFBCM010000001.1"/>
</dbReference>
<keyword evidence="4" id="KW-1185">Reference proteome</keyword>
<reference evidence="4" key="1">
    <citation type="journal article" date="2019" name="Int. J. Syst. Evol. Microbiol.">
        <title>The Global Catalogue of Microorganisms (GCM) 10K type strain sequencing project: providing services to taxonomists for standard genome sequencing and annotation.</title>
        <authorList>
            <consortium name="The Broad Institute Genomics Platform"/>
            <consortium name="The Broad Institute Genome Sequencing Center for Infectious Disease"/>
            <person name="Wu L."/>
            <person name="Ma J."/>
        </authorList>
    </citation>
    <scope>NUCLEOTIDE SEQUENCE [LARGE SCALE GENOMIC DNA]</scope>
    <source>
        <strain evidence="4">CGMCC 4.7241</strain>
    </source>
</reference>
<dbReference type="Pfam" id="PF20444">
    <property type="entry name" value="DUF6703"/>
    <property type="match status" value="1"/>
</dbReference>
<evidence type="ECO:0000256" key="2">
    <source>
        <dbReference type="SAM" id="Phobius"/>
    </source>
</evidence>
<evidence type="ECO:0000313" key="4">
    <source>
        <dbReference type="Proteomes" id="UP001595699"/>
    </source>
</evidence>
<dbReference type="InterPro" id="IPR046549">
    <property type="entry name" value="DUF6703"/>
</dbReference>
<sequence>MSNRRRSQQGAARSRPAAPAGAGAGAGARPEAMRPASPGFRGKVERVSYPVLRGLHRQPRWLVVGGLVVLLVAGLLAPKVVAVPALAVAVAFLGWLTYLAWPEVHGSRRLVRIVALVLAVAAVVMRAVT</sequence>